<evidence type="ECO:0000256" key="3">
    <source>
        <dbReference type="SAM" id="MobiDB-lite"/>
    </source>
</evidence>
<dbReference type="CDD" id="cd00190">
    <property type="entry name" value="Tryp_SPc"/>
    <property type="match status" value="1"/>
</dbReference>
<accession>A0ABM3N337</accession>
<dbReference type="GeneID" id="113510950"/>
<dbReference type="InterPro" id="IPR051487">
    <property type="entry name" value="Ser/Thr_Proteases_Immune/Dev"/>
</dbReference>
<dbReference type="Pfam" id="PF18399">
    <property type="entry name" value="CLIP_SPH_Scar"/>
    <property type="match status" value="1"/>
</dbReference>
<dbReference type="Pfam" id="PF18322">
    <property type="entry name" value="CLIP_1"/>
    <property type="match status" value="1"/>
</dbReference>
<organism evidence="6 7">
    <name type="scientific">Galleria mellonella</name>
    <name type="common">Greater wax moth</name>
    <dbReference type="NCBI Taxonomy" id="7137"/>
    <lineage>
        <taxon>Eukaryota</taxon>
        <taxon>Metazoa</taxon>
        <taxon>Ecdysozoa</taxon>
        <taxon>Arthropoda</taxon>
        <taxon>Hexapoda</taxon>
        <taxon>Insecta</taxon>
        <taxon>Pterygota</taxon>
        <taxon>Neoptera</taxon>
        <taxon>Endopterygota</taxon>
        <taxon>Lepidoptera</taxon>
        <taxon>Glossata</taxon>
        <taxon>Ditrysia</taxon>
        <taxon>Pyraloidea</taxon>
        <taxon>Pyralidae</taxon>
        <taxon>Galleriinae</taxon>
        <taxon>Galleria</taxon>
    </lineage>
</organism>
<feature type="region of interest" description="Disordered" evidence="3">
    <location>
        <begin position="621"/>
        <end position="648"/>
    </location>
</feature>
<feature type="region of interest" description="Disordered" evidence="3">
    <location>
        <begin position="835"/>
        <end position="900"/>
    </location>
</feature>
<dbReference type="InterPro" id="IPR041515">
    <property type="entry name" value="PPAF-2-like_Clip"/>
</dbReference>
<dbReference type="PROSITE" id="PS50240">
    <property type="entry name" value="TRYPSIN_DOM"/>
    <property type="match status" value="1"/>
</dbReference>
<proteinExistence type="inferred from homology"/>
<feature type="region of interest" description="Disordered" evidence="3">
    <location>
        <begin position="253"/>
        <end position="273"/>
    </location>
</feature>
<comment type="similarity">
    <text evidence="2">Belongs to the peptidase S1 family. CLIP subfamily.</text>
</comment>
<dbReference type="InterPro" id="IPR043504">
    <property type="entry name" value="Peptidase_S1_PA_chymotrypsin"/>
</dbReference>
<dbReference type="PANTHER" id="PTHR24256">
    <property type="entry name" value="TRYPTASE-RELATED"/>
    <property type="match status" value="1"/>
</dbReference>
<protein>
    <submittedName>
        <fullName evidence="7">Serine-rich adhesin for platelets</fullName>
    </submittedName>
</protein>
<dbReference type="SUPFAM" id="SSF50494">
    <property type="entry name" value="Trypsin-like serine proteases"/>
    <property type="match status" value="1"/>
</dbReference>
<dbReference type="InterPro" id="IPR001254">
    <property type="entry name" value="Trypsin_dom"/>
</dbReference>
<evidence type="ECO:0000313" key="7">
    <source>
        <dbReference type="RefSeq" id="XP_052757980.1"/>
    </source>
</evidence>
<feature type="region of interest" description="Disordered" evidence="3">
    <location>
        <begin position="667"/>
        <end position="697"/>
    </location>
</feature>
<feature type="signal peptide" evidence="4">
    <location>
        <begin position="1"/>
        <end position="20"/>
    </location>
</feature>
<dbReference type="RefSeq" id="XP_052757980.1">
    <property type="nucleotide sequence ID" value="XM_052902020.1"/>
</dbReference>
<sequence length="1612" mass="166162">MKPLHTVVAICLLITVTALPENIEDVKELPQSKEPIVEAEESETSPRKERCSSCATKFNVKSPNDVLAAIQALPGAEVHTQQSFEGCSSDKGCAGIKVKDGRVIERFGNVDAFRAAAAADTANEFNFHAAGTFGNNVFEGGLPGNGPFWWMNQDSPFKSGDSGGNFEKFSKSSSSSFSSSGSTGAGGIDISANPFLNGGFVAGAAGGAQGGKPASAFESSSFESSSFSSKGNIDLSKNPFLNGGVKLGQGGFQAQGGFGSSQGSSQFGSQSSGFGATGQSASFGAGSQSAGFGAGSQTTGFGAGSQTAGFGAGSQTAGFGAGSQSSGSATGSQSGYGASSQGSGLNAQGAFNSGSQSGSSFQSSSSGFQSFGAGQTTGSSQGASSQGGYNSGSFSGNKFAGSGFVGSSPRPFTASTPGAGINLIQNTQKTSEFDYSQSVNIDESSRGTTGVSSGGALQQTCSGQGYVCVHKAQCNNGVVNSNGAAVLQANSQKQYCDVRTEICCRLETASLPGTVGLQGSLGVGSATTTGSYQGSNLFATGQNSGQSQSNAFGSSQSNFGSTGQFNSGTTSSFGSNSGVKGGVTASGFGTGGFGFSTAAPTTTNRFNNEVYKSTSQSNFIETDSFSSGSESAGVYRPGASGSGLKPGIPYLPPIDSKNQPTNLYPSTVFTSTTTPRPVTTARPTYLPPTPPRTPSTSAPTYLPPDQHKEGSIILDSFQQTTRAPQIPINDISTACAAALKCTAVEYCTADGVISTTPVILTKEQDAFRVPLTDCRDLGTGVIGKCCRDPNYTDPWPTNLLGQWNDTFFGNNGKYVPDNRGSPNNNPPVYREKVTPSPFGPNQITPGFPTRTTTTGSGLQISQGGGGSFNVGGRGQYEAGASGQTSLSGQREDSQVTQTTQQFQTANFNRNNQGQAVVIGQGQGAYTGEGQGVRQGQGSYQTNKQYTVGSIQADAVRTQNNFGQAAVSGQAGTGIRQGVGTGVSQGFGVGVTQGIGAGVKQGSRFGVTQGTSSSEISQTVGVAQGGSVSQGSGASQGFGSAVSQGVGTGVSQGFGTGVRQGVGSYGISRTGSTVEQQYSEVIYRVFLQQYSGSGQCGVLNSQTPYGNRNELEVDFSEIPWQAMVLLQTNKSLLCGGVITRPDVVLTSAACVDGLDAKNVLIKGGEWKLGIDDEPLPFQIVQVKHILRHPFYNRGSLQYDAAILVLSENLRLANNILPICLPGPDDTLDAFYNGAGECIVTGWGKQVLQAHLSGSILHSVNVSLINPGECQAKLSQDYPHLLEQYDQDSCVCGQPTNPTNNICKVDIGSALACTTSGYYVLRGVYSWDSGCQPGNQVAGFYKFDLEWYQWAIGLIESARFAQFSGNTQSGGRFSGQISSGGSSSSRGNQFVGGIKIGGGIGASGQFGQNKFSSVQSQITGNRIAGEAVGTGSFQNQFQTGQSKIQGGQSQFLGGSNQLQGSQGTFQSGQTGFQAQLPLGQNQFTSSVGQFGSSKYQSGSSSSGATVQSSAPVSNTFTATYTEKKIFQSEPKIVTYTTKPEIVTFTTKPEYFTYTTQPKVFSYTTKPQVITYETSGSGTNPQYAAPNVSFNPTFTDAVKGHAHSAQCKCLQNGKK</sequence>
<dbReference type="Proteomes" id="UP001652740">
    <property type="component" value="Unplaced"/>
</dbReference>
<feature type="compositionally biased region" description="Polar residues" evidence="3">
    <location>
        <begin position="621"/>
        <end position="630"/>
    </location>
</feature>
<dbReference type="Gene3D" id="2.40.10.10">
    <property type="entry name" value="Trypsin-like serine proteases"/>
    <property type="match status" value="2"/>
</dbReference>
<dbReference type="Pfam" id="PF00089">
    <property type="entry name" value="Trypsin"/>
    <property type="match status" value="1"/>
</dbReference>
<dbReference type="InterPro" id="IPR040973">
    <property type="entry name" value="CLIP_SPH_Scar"/>
</dbReference>
<keyword evidence="6" id="KW-1185">Reference proteome</keyword>
<gene>
    <name evidence="7" type="primary">LOC113510950</name>
</gene>
<name>A0ABM3N337_GALME</name>
<feature type="compositionally biased region" description="Low complexity" evidence="3">
    <location>
        <begin position="844"/>
        <end position="861"/>
    </location>
</feature>
<feature type="domain" description="Peptidase S1" evidence="5">
    <location>
        <begin position="1097"/>
        <end position="1354"/>
    </location>
</feature>
<feature type="region of interest" description="Disordered" evidence="3">
    <location>
        <begin position="29"/>
        <end position="48"/>
    </location>
</feature>
<feature type="compositionally biased region" description="Gly residues" evidence="3">
    <location>
        <begin position="862"/>
        <end position="874"/>
    </location>
</feature>
<feature type="compositionally biased region" description="Low complexity" evidence="3">
    <location>
        <begin position="667"/>
        <end position="684"/>
    </location>
</feature>
<reference evidence="7" key="1">
    <citation type="submission" date="2025-08" db="UniProtKB">
        <authorList>
            <consortium name="RefSeq"/>
        </authorList>
    </citation>
    <scope>IDENTIFICATION</scope>
    <source>
        <tissue evidence="7">Whole larvae</tissue>
    </source>
</reference>
<feature type="chain" id="PRO_5047282423" evidence="4">
    <location>
        <begin position="21"/>
        <end position="1612"/>
    </location>
</feature>
<dbReference type="SMART" id="SM00020">
    <property type="entry name" value="Tryp_SPc"/>
    <property type="match status" value="1"/>
</dbReference>
<evidence type="ECO:0000256" key="2">
    <source>
        <dbReference type="ARBA" id="ARBA00024195"/>
    </source>
</evidence>
<evidence type="ECO:0000259" key="5">
    <source>
        <dbReference type="PROSITE" id="PS50240"/>
    </source>
</evidence>
<evidence type="ECO:0000313" key="6">
    <source>
        <dbReference type="Proteomes" id="UP001652740"/>
    </source>
</evidence>
<feature type="region of interest" description="Disordered" evidence="3">
    <location>
        <begin position="1442"/>
        <end position="1464"/>
    </location>
</feature>
<evidence type="ECO:0000256" key="1">
    <source>
        <dbReference type="ARBA" id="ARBA00023157"/>
    </source>
</evidence>
<dbReference type="InterPro" id="IPR009003">
    <property type="entry name" value="Peptidase_S1_PA"/>
</dbReference>
<keyword evidence="1" id="KW-1015">Disulfide bond</keyword>
<evidence type="ECO:0000256" key="4">
    <source>
        <dbReference type="SAM" id="SignalP"/>
    </source>
</evidence>
<feature type="compositionally biased region" description="Low complexity" evidence="3">
    <location>
        <begin position="261"/>
        <end position="273"/>
    </location>
</feature>
<keyword evidence="4" id="KW-0732">Signal</keyword>
<feature type="region of interest" description="Disordered" evidence="3">
    <location>
        <begin position="317"/>
        <end position="389"/>
    </location>
</feature>
<feature type="compositionally biased region" description="Low complexity" evidence="3">
    <location>
        <begin position="1443"/>
        <end position="1464"/>
    </location>
</feature>